<name>A0A232FBE7_9HYME</name>
<dbReference type="Proteomes" id="UP000215335">
    <property type="component" value="Unassembled WGS sequence"/>
</dbReference>
<protein>
    <recommendedName>
        <fullName evidence="4">Single domain-containing protein</fullName>
    </recommendedName>
</protein>
<reference evidence="2 3" key="1">
    <citation type="journal article" date="2017" name="Curr. Biol.">
        <title>The Evolution of Venom by Co-option of Single-Copy Genes.</title>
        <authorList>
            <person name="Martinson E.O."/>
            <person name="Mrinalini"/>
            <person name="Kelkar Y.D."/>
            <person name="Chang C.H."/>
            <person name="Werren J.H."/>
        </authorList>
    </citation>
    <scope>NUCLEOTIDE SEQUENCE [LARGE SCALE GENOMIC DNA]</scope>
    <source>
        <strain evidence="2 3">Alberta</strain>
        <tissue evidence="2">Whole body</tissue>
    </source>
</reference>
<evidence type="ECO:0000313" key="2">
    <source>
        <dbReference type="EMBL" id="OXU28156.1"/>
    </source>
</evidence>
<keyword evidence="1" id="KW-0732">Signal</keyword>
<keyword evidence="3" id="KW-1185">Reference proteome</keyword>
<evidence type="ECO:0008006" key="4">
    <source>
        <dbReference type="Google" id="ProtNLM"/>
    </source>
</evidence>
<comment type="caution">
    <text evidence="2">The sequence shown here is derived from an EMBL/GenBank/DDBJ whole genome shotgun (WGS) entry which is preliminary data.</text>
</comment>
<evidence type="ECO:0000313" key="3">
    <source>
        <dbReference type="Proteomes" id="UP000215335"/>
    </source>
</evidence>
<accession>A0A232FBE7</accession>
<evidence type="ECO:0000256" key="1">
    <source>
        <dbReference type="SAM" id="SignalP"/>
    </source>
</evidence>
<sequence length="216" mass="24328">MKTIFIFCFVIMAVTAFGQTQAAPDQAKREKRYLAIERCPENSSSEGCITYAEEKSKEIKLCHTFEMRMNRIYWQGCGTVFCGENTKLVKKDLSMPFPDCCEYCLIIDDNKEAYASDSSRILHPTTVSSKPCPEKLTTAQCEAHIKAEIAKEKSCISATVRNTIIQLNSCKPCSQVPGAWKIIEADIKKPFPECCPSCELKPLKSSNYYLSMKTLN</sequence>
<proteinExistence type="predicted"/>
<dbReference type="EMBL" id="NNAY01000470">
    <property type="protein sequence ID" value="OXU28156.1"/>
    <property type="molecule type" value="Genomic_DNA"/>
</dbReference>
<organism evidence="2 3">
    <name type="scientific">Trichomalopsis sarcophagae</name>
    <dbReference type="NCBI Taxonomy" id="543379"/>
    <lineage>
        <taxon>Eukaryota</taxon>
        <taxon>Metazoa</taxon>
        <taxon>Ecdysozoa</taxon>
        <taxon>Arthropoda</taxon>
        <taxon>Hexapoda</taxon>
        <taxon>Insecta</taxon>
        <taxon>Pterygota</taxon>
        <taxon>Neoptera</taxon>
        <taxon>Endopterygota</taxon>
        <taxon>Hymenoptera</taxon>
        <taxon>Apocrita</taxon>
        <taxon>Proctotrupomorpha</taxon>
        <taxon>Chalcidoidea</taxon>
        <taxon>Pteromalidae</taxon>
        <taxon>Pteromalinae</taxon>
        <taxon>Trichomalopsis</taxon>
    </lineage>
</organism>
<dbReference type="AlphaFoldDB" id="A0A232FBE7"/>
<feature type="signal peptide" evidence="1">
    <location>
        <begin position="1"/>
        <end position="22"/>
    </location>
</feature>
<feature type="chain" id="PRO_5012240704" description="Single domain-containing protein" evidence="1">
    <location>
        <begin position="23"/>
        <end position="216"/>
    </location>
</feature>
<gene>
    <name evidence="2" type="ORF">TSAR_006971</name>
</gene>